<dbReference type="InterPro" id="IPR013103">
    <property type="entry name" value="RVT_2"/>
</dbReference>
<dbReference type="Proteomes" id="UP000265520">
    <property type="component" value="Unassembled WGS sequence"/>
</dbReference>
<keyword evidence="3" id="KW-1185">Reference proteome</keyword>
<organism evidence="2 3">
    <name type="scientific">Trifolium medium</name>
    <dbReference type="NCBI Taxonomy" id="97028"/>
    <lineage>
        <taxon>Eukaryota</taxon>
        <taxon>Viridiplantae</taxon>
        <taxon>Streptophyta</taxon>
        <taxon>Embryophyta</taxon>
        <taxon>Tracheophyta</taxon>
        <taxon>Spermatophyta</taxon>
        <taxon>Magnoliopsida</taxon>
        <taxon>eudicotyledons</taxon>
        <taxon>Gunneridae</taxon>
        <taxon>Pentapetalae</taxon>
        <taxon>rosids</taxon>
        <taxon>fabids</taxon>
        <taxon>Fabales</taxon>
        <taxon>Fabaceae</taxon>
        <taxon>Papilionoideae</taxon>
        <taxon>50 kb inversion clade</taxon>
        <taxon>NPAAA clade</taxon>
        <taxon>Hologalegina</taxon>
        <taxon>IRL clade</taxon>
        <taxon>Trifolieae</taxon>
        <taxon>Trifolium</taxon>
    </lineage>
</organism>
<name>A0A392VZE8_9FABA</name>
<feature type="domain" description="Reverse transcriptase Ty1/copia-type" evidence="1">
    <location>
        <begin position="2"/>
        <end position="49"/>
    </location>
</feature>
<keyword evidence="2" id="KW-0695">RNA-directed DNA polymerase</keyword>
<dbReference type="AlphaFoldDB" id="A0A392VZE8"/>
<evidence type="ECO:0000313" key="2">
    <source>
        <dbReference type="EMBL" id="MCI92833.1"/>
    </source>
</evidence>
<protein>
    <submittedName>
        <fullName evidence="2">Reverse transcriptase</fullName>
    </submittedName>
</protein>
<reference evidence="2 3" key="1">
    <citation type="journal article" date="2018" name="Front. Plant Sci.">
        <title>Red Clover (Trifolium pratense) and Zigzag Clover (T. medium) - A Picture of Genomic Similarities and Differences.</title>
        <authorList>
            <person name="Dluhosova J."/>
            <person name="Istvanek J."/>
            <person name="Nedelnik J."/>
            <person name="Repkova J."/>
        </authorList>
    </citation>
    <scope>NUCLEOTIDE SEQUENCE [LARGE SCALE GENOMIC DNA]</scope>
    <source>
        <strain evidence="3">cv. 10/8</strain>
        <tissue evidence="2">Leaf</tissue>
    </source>
</reference>
<keyword evidence="2" id="KW-0808">Transferase</keyword>
<accession>A0A392VZE8</accession>
<dbReference type="Pfam" id="PF07727">
    <property type="entry name" value="RVT_2"/>
    <property type="match status" value="1"/>
</dbReference>
<evidence type="ECO:0000313" key="3">
    <source>
        <dbReference type="Proteomes" id="UP000265520"/>
    </source>
</evidence>
<keyword evidence="2" id="KW-0548">Nucleotidyltransferase</keyword>
<dbReference type="GO" id="GO:0003964">
    <property type="term" value="F:RNA-directed DNA polymerase activity"/>
    <property type="evidence" value="ECO:0007669"/>
    <property type="project" value="UniProtKB-KW"/>
</dbReference>
<feature type="non-terminal residue" evidence="2">
    <location>
        <position position="1"/>
    </location>
</feature>
<evidence type="ECO:0000259" key="1">
    <source>
        <dbReference type="Pfam" id="PF07727"/>
    </source>
</evidence>
<dbReference type="EMBL" id="LXQA011311793">
    <property type="protein sequence ID" value="MCI92833.1"/>
    <property type="molecule type" value="Genomic_DNA"/>
</dbReference>
<comment type="caution">
    <text evidence="2">The sequence shown here is derived from an EMBL/GenBank/DDBJ whole genome shotgun (WGS) entry which is preliminary data.</text>
</comment>
<proteinExistence type="predicted"/>
<sequence>SDKTAIDVKWVYKVKQNPEGTVIKHKARLVAKGFMQKQGFDYDEVFSPCGKT</sequence>